<dbReference type="PANTHER" id="PTHR31099:SF49">
    <property type="entry name" value="MYOSIN HEAVY CHAIN-LIKE PROTEIN"/>
    <property type="match status" value="1"/>
</dbReference>
<feature type="region of interest" description="Disordered" evidence="2">
    <location>
        <begin position="274"/>
        <end position="294"/>
    </location>
</feature>
<evidence type="ECO:0000313" key="3">
    <source>
        <dbReference type="EMBL" id="KAF5804918.1"/>
    </source>
</evidence>
<proteinExistence type="predicted"/>
<keyword evidence="4" id="KW-1185">Reference proteome</keyword>
<name>A0A9K3IXR0_HELAN</name>
<reference evidence="3" key="1">
    <citation type="journal article" date="2017" name="Nature">
        <title>The sunflower genome provides insights into oil metabolism, flowering and Asterid evolution.</title>
        <authorList>
            <person name="Badouin H."/>
            <person name="Gouzy J."/>
            <person name="Grassa C.J."/>
            <person name="Murat F."/>
            <person name="Staton S.E."/>
            <person name="Cottret L."/>
            <person name="Lelandais-Briere C."/>
            <person name="Owens G.L."/>
            <person name="Carrere S."/>
            <person name="Mayjonade B."/>
            <person name="Legrand L."/>
            <person name="Gill N."/>
            <person name="Kane N.C."/>
            <person name="Bowers J.E."/>
            <person name="Hubner S."/>
            <person name="Bellec A."/>
            <person name="Berard A."/>
            <person name="Berges H."/>
            <person name="Blanchet N."/>
            <person name="Boniface M.C."/>
            <person name="Brunel D."/>
            <person name="Catrice O."/>
            <person name="Chaidir N."/>
            <person name="Claudel C."/>
            <person name="Donnadieu C."/>
            <person name="Faraut T."/>
            <person name="Fievet G."/>
            <person name="Helmstetter N."/>
            <person name="King M."/>
            <person name="Knapp S.J."/>
            <person name="Lai Z."/>
            <person name="Le Paslier M.C."/>
            <person name="Lippi Y."/>
            <person name="Lorenzon L."/>
            <person name="Mandel J.R."/>
            <person name="Marage G."/>
            <person name="Marchand G."/>
            <person name="Marquand E."/>
            <person name="Bret-Mestries E."/>
            <person name="Morien E."/>
            <person name="Nambeesan S."/>
            <person name="Nguyen T."/>
            <person name="Pegot-Espagnet P."/>
            <person name="Pouilly N."/>
            <person name="Raftis F."/>
            <person name="Sallet E."/>
            <person name="Schiex T."/>
            <person name="Thomas J."/>
            <person name="Vandecasteele C."/>
            <person name="Vares D."/>
            <person name="Vear F."/>
            <person name="Vautrin S."/>
            <person name="Crespi M."/>
            <person name="Mangin B."/>
            <person name="Burke J.M."/>
            <person name="Salse J."/>
            <person name="Munos S."/>
            <person name="Vincourt P."/>
            <person name="Rieseberg L.H."/>
            <person name="Langlade N.B."/>
        </authorList>
    </citation>
    <scope>NUCLEOTIDE SEQUENCE</scope>
    <source>
        <tissue evidence="3">Leaves</tissue>
    </source>
</reference>
<gene>
    <name evidence="3" type="ORF">HanXRQr2_Chr05g0202811</name>
</gene>
<evidence type="ECO:0000256" key="1">
    <source>
        <dbReference type="SAM" id="Coils"/>
    </source>
</evidence>
<evidence type="ECO:0000256" key="2">
    <source>
        <dbReference type="SAM" id="MobiDB-lite"/>
    </source>
</evidence>
<dbReference type="EMBL" id="MNCJ02000320">
    <property type="protein sequence ID" value="KAF5804918.1"/>
    <property type="molecule type" value="Genomic_DNA"/>
</dbReference>
<comment type="caution">
    <text evidence="3">The sequence shown here is derived from an EMBL/GenBank/DDBJ whole genome shotgun (WGS) entry which is preliminary data.</text>
</comment>
<dbReference type="AlphaFoldDB" id="A0A9K3IXR0"/>
<sequence length="773" mass="84608">MFNTFYSVSYSSGFYSFQARMGVAQVCSVPIKGIHDWKQKFFYIRRGVIPTDMSYRHVEQGVPRVDVLPNYGDQEWFKKITAKPTAISQLDEMALVGAGMSLLWVPKHPLGQPAYSHKGKFGYSLLNALDPKSAGAMVEAIQADGNPTWLEQIHDRFLHPTDASLSGYANEVLGTTPGGVAEPVHGFAEDDDDAEASVDPSAQLETRKRARTEKSVRKEGKKEGGAAGSSRPGEVRQGSDPDDKATLTEHMKKKALDDHKRHLDEQAAALLAAKKAKLQKDAPPAPSESEVDLGVFSGGRGNLLEKIFEASASRPESKTSKKPRPVDISHITPPTSPPSRTVGLTPPRDDADVTVKGGEGFEGIFEGGDAAGGDVGGDAGGVDKGKGIEVEMESSETTPQQTIYTKRPPVEGGATSGFVRSPHFEQNPGDSWGNPACDDLPHLPRWGLTQGSRMNDLQNCQEFFSLSLPPAERMFQKNRSRFALIDDHVTAGVNFFATSQEILREWRSMGEETMAFEEAKKAFAEEKEKFNTEQKGLQWRVTEAERKFEEQKQLNEQKQKDWESACARTNAEMQSQRDAIVRLSGEKTALAEEAHQARLAAEKKEKEYIARIDKLELLVQAKTSECEAAQRLLDEKTAECRASELLAEEASADSRWLLSRGVPLLADRILNSPELAQYMFELGGAGYNSGRKNGYAEGRCAAANNEKDYKFELYKADCDNAYAKKRREFAMLDFAVVKAAGKLALKADGVALLKKALGEDDASGAGGAGSSRT</sequence>
<dbReference type="PANTHER" id="PTHR31099">
    <property type="entry name" value="OS06G0165300 PROTEIN"/>
    <property type="match status" value="1"/>
</dbReference>
<feature type="compositionally biased region" description="Basic and acidic residues" evidence="2">
    <location>
        <begin position="233"/>
        <end position="245"/>
    </location>
</feature>
<reference evidence="3" key="2">
    <citation type="submission" date="2020-06" db="EMBL/GenBank/DDBJ databases">
        <title>Helianthus annuus Genome sequencing and assembly Release 2.</title>
        <authorList>
            <person name="Gouzy J."/>
            <person name="Langlade N."/>
            <person name="Munos S."/>
        </authorList>
    </citation>
    <scope>NUCLEOTIDE SEQUENCE</scope>
    <source>
        <tissue evidence="3">Leaves</tissue>
    </source>
</reference>
<protein>
    <recommendedName>
        <fullName evidence="5">Transposase (Putative), gypsy type</fullName>
    </recommendedName>
</protein>
<feature type="coiled-coil region" evidence="1">
    <location>
        <begin position="587"/>
        <end position="639"/>
    </location>
</feature>
<dbReference type="Gramene" id="mRNA:HanXRQr2_Chr05g0202811">
    <property type="protein sequence ID" value="mRNA:HanXRQr2_Chr05g0202811"/>
    <property type="gene ID" value="HanXRQr2_Chr05g0202811"/>
</dbReference>
<accession>A0A9K3IXR0</accession>
<feature type="compositionally biased region" description="Basic and acidic residues" evidence="2">
    <location>
        <begin position="212"/>
        <end position="224"/>
    </location>
</feature>
<feature type="region of interest" description="Disordered" evidence="2">
    <location>
        <begin position="174"/>
        <end position="245"/>
    </location>
</feature>
<keyword evidence="1" id="KW-0175">Coiled coil</keyword>
<feature type="region of interest" description="Disordered" evidence="2">
    <location>
        <begin position="309"/>
        <end position="348"/>
    </location>
</feature>
<organism evidence="3 4">
    <name type="scientific">Helianthus annuus</name>
    <name type="common">Common sunflower</name>
    <dbReference type="NCBI Taxonomy" id="4232"/>
    <lineage>
        <taxon>Eukaryota</taxon>
        <taxon>Viridiplantae</taxon>
        <taxon>Streptophyta</taxon>
        <taxon>Embryophyta</taxon>
        <taxon>Tracheophyta</taxon>
        <taxon>Spermatophyta</taxon>
        <taxon>Magnoliopsida</taxon>
        <taxon>eudicotyledons</taxon>
        <taxon>Gunneridae</taxon>
        <taxon>Pentapetalae</taxon>
        <taxon>asterids</taxon>
        <taxon>campanulids</taxon>
        <taxon>Asterales</taxon>
        <taxon>Asteraceae</taxon>
        <taxon>Asteroideae</taxon>
        <taxon>Heliantheae alliance</taxon>
        <taxon>Heliantheae</taxon>
        <taxon>Helianthus</taxon>
    </lineage>
</organism>
<feature type="compositionally biased region" description="Basic and acidic residues" evidence="2">
    <location>
        <begin position="315"/>
        <end position="327"/>
    </location>
</feature>
<evidence type="ECO:0008006" key="5">
    <source>
        <dbReference type="Google" id="ProtNLM"/>
    </source>
</evidence>
<dbReference type="Proteomes" id="UP000215914">
    <property type="component" value="Unassembled WGS sequence"/>
</dbReference>
<evidence type="ECO:0000313" key="4">
    <source>
        <dbReference type="Proteomes" id="UP000215914"/>
    </source>
</evidence>